<dbReference type="Proteomes" id="UP000017819">
    <property type="component" value="Unassembled WGS sequence"/>
</dbReference>
<dbReference type="PROSITE" id="PS00018">
    <property type="entry name" value="EF_HAND_1"/>
    <property type="match status" value="1"/>
</dbReference>
<dbReference type="InterPro" id="IPR018247">
    <property type="entry name" value="EF_Hand_1_Ca_BS"/>
</dbReference>
<proteinExistence type="predicted"/>
<dbReference type="AlphaFoldDB" id="V4RHM5"/>
<sequence length="120" mass="12722">MKNDLLKLTGASFVALALAAGPVAAQTYHEWDADQDGVVSQEEYNAGLETSEFGEWDNDMTSDDVFAEYDQDEDGSWSAPEYGRFNEDYPMPAIVGGGSGGGSIPSAEGGTVDDTTTEPN</sequence>
<reference evidence="4 5" key="1">
    <citation type="journal article" date="2014" name="Genome Announc.">
        <title>Draft Genome Sequence of Lutibaculum baratangense Strain AMV1T, Isolated from a Mud Volcano in Andamans, India.</title>
        <authorList>
            <person name="Singh A."/>
            <person name="Sreenivas A."/>
            <person name="Sathyanarayana Reddy G."/>
            <person name="Pinnaka A.K."/>
            <person name="Shivaji S."/>
        </authorList>
    </citation>
    <scope>NUCLEOTIDE SEQUENCE [LARGE SCALE GENOMIC DNA]</scope>
    <source>
        <strain evidence="4 5">AMV1</strain>
    </source>
</reference>
<accession>V4RHM5</accession>
<dbReference type="SUPFAM" id="SSF47473">
    <property type="entry name" value="EF-hand"/>
    <property type="match status" value="1"/>
</dbReference>
<evidence type="ECO:0000256" key="2">
    <source>
        <dbReference type="SAM" id="SignalP"/>
    </source>
</evidence>
<dbReference type="PROSITE" id="PS50222">
    <property type="entry name" value="EF_HAND_2"/>
    <property type="match status" value="1"/>
</dbReference>
<keyword evidence="2" id="KW-0732">Signal</keyword>
<feature type="compositionally biased region" description="Acidic residues" evidence="1">
    <location>
        <begin position="52"/>
        <end position="75"/>
    </location>
</feature>
<protein>
    <recommendedName>
        <fullName evidence="3">EF-hand domain-containing protein</fullName>
    </recommendedName>
</protein>
<dbReference type="Gene3D" id="1.10.238.10">
    <property type="entry name" value="EF-hand"/>
    <property type="match status" value="1"/>
</dbReference>
<dbReference type="InterPro" id="IPR011992">
    <property type="entry name" value="EF-hand-dom_pair"/>
</dbReference>
<feature type="region of interest" description="Disordered" evidence="1">
    <location>
        <begin position="34"/>
        <end position="120"/>
    </location>
</feature>
<feature type="domain" description="EF-hand" evidence="3">
    <location>
        <begin position="19"/>
        <end position="54"/>
    </location>
</feature>
<evidence type="ECO:0000256" key="1">
    <source>
        <dbReference type="SAM" id="MobiDB-lite"/>
    </source>
</evidence>
<evidence type="ECO:0000259" key="3">
    <source>
        <dbReference type="PROSITE" id="PS50222"/>
    </source>
</evidence>
<feature type="signal peptide" evidence="2">
    <location>
        <begin position="1"/>
        <end position="25"/>
    </location>
</feature>
<evidence type="ECO:0000313" key="4">
    <source>
        <dbReference type="EMBL" id="ESR25626.1"/>
    </source>
</evidence>
<comment type="caution">
    <text evidence="4">The sequence shown here is derived from an EMBL/GenBank/DDBJ whole genome shotgun (WGS) entry which is preliminary data.</text>
</comment>
<keyword evidence="5" id="KW-1185">Reference proteome</keyword>
<name>V4RHM5_9HYPH</name>
<organism evidence="4 5">
    <name type="scientific">Lutibaculum baratangense AMV1</name>
    <dbReference type="NCBI Taxonomy" id="631454"/>
    <lineage>
        <taxon>Bacteria</taxon>
        <taxon>Pseudomonadati</taxon>
        <taxon>Pseudomonadota</taxon>
        <taxon>Alphaproteobacteria</taxon>
        <taxon>Hyphomicrobiales</taxon>
        <taxon>Tepidamorphaceae</taxon>
        <taxon>Lutibaculum</taxon>
    </lineage>
</organism>
<dbReference type="EMBL" id="AWXZ01000018">
    <property type="protein sequence ID" value="ESR25626.1"/>
    <property type="molecule type" value="Genomic_DNA"/>
</dbReference>
<feature type="chain" id="PRO_5004725669" description="EF-hand domain-containing protein" evidence="2">
    <location>
        <begin position="26"/>
        <end position="120"/>
    </location>
</feature>
<dbReference type="GO" id="GO:0005509">
    <property type="term" value="F:calcium ion binding"/>
    <property type="evidence" value="ECO:0007669"/>
    <property type="project" value="InterPro"/>
</dbReference>
<gene>
    <name evidence="4" type="ORF">N177_1459</name>
</gene>
<evidence type="ECO:0000313" key="5">
    <source>
        <dbReference type="Proteomes" id="UP000017819"/>
    </source>
</evidence>
<dbReference type="RefSeq" id="WP_023431601.1">
    <property type="nucleotide sequence ID" value="NZ_AWXZ01000018.1"/>
</dbReference>
<dbReference type="InterPro" id="IPR002048">
    <property type="entry name" value="EF_hand_dom"/>
</dbReference>